<accession>A0A368UN17</accession>
<name>A0A368UN17_9BACT</name>
<dbReference type="AlphaFoldDB" id="A0A368UN17"/>
<protein>
    <submittedName>
        <fullName evidence="1">Uncharacterized protein</fullName>
    </submittedName>
</protein>
<evidence type="ECO:0000313" key="1">
    <source>
        <dbReference type="EMBL" id="RCW30188.1"/>
    </source>
</evidence>
<gene>
    <name evidence="1" type="ORF">DFO77_12313</name>
</gene>
<evidence type="ECO:0000313" key="2">
    <source>
        <dbReference type="Proteomes" id="UP000252733"/>
    </source>
</evidence>
<organism evidence="1 2">
    <name type="scientific">Marinilabilia salmonicolor</name>
    <dbReference type="NCBI Taxonomy" id="989"/>
    <lineage>
        <taxon>Bacteria</taxon>
        <taxon>Pseudomonadati</taxon>
        <taxon>Bacteroidota</taxon>
        <taxon>Bacteroidia</taxon>
        <taxon>Marinilabiliales</taxon>
        <taxon>Marinilabiliaceae</taxon>
        <taxon>Marinilabilia</taxon>
    </lineage>
</organism>
<dbReference type="EMBL" id="QPIZ01000023">
    <property type="protein sequence ID" value="RCW30188.1"/>
    <property type="molecule type" value="Genomic_DNA"/>
</dbReference>
<dbReference type="Proteomes" id="UP000252733">
    <property type="component" value="Unassembled WGS sequence"/>
</dbReference>
<proteinExistence type="predicted"/>
<keyword evidence="2" id="KW-1185">Reference proteome</keyword>
<dbReference type="RefSeq" id="WP_147271996.1">
    <property type="nucleotide sequence ID" value="NZ_QPIZ01000023.1"/>
</dbReference>
<reference evidence="1 2" key="1">
    <citation type="submission" date="2018-07" db="EMBL/GenBank/DDBJ databases">
        <title>Freshwater and sediment microbial communities from various areas in North America, analyzing microbe dynamics in response to fracking.</title>
        <authorList>
            <person name="Lamendella R."/>
        </authorList>
    </citation>
    <scope>NUCLEOTIDE SEQUENCE [LARGE SCALE GENOMIC DNA]</scope>
    <source>
        <strain evidence="1 2">160A</strain>
    </source>
</reference>
<comment type="caution">
    <text evidence="1">The sequence shown here is derived from an EMBL/GenBank/DDBJ whole genome shotgun (WGS) entry which is preliminary data.</text>
</comment>
<sequence length="138" mass="16076">MFQKDYILRMIEEIGRFLTVLSGLKKKKEHKKAYEEFLEFISTHLKIEEDELSTENLTLLEKKLESGLSDYPDELAQLLMDGGELSSEAGKRDVTEVLYLLSWNSYRKAEEESGAYRFNRMVEMNSLKERLALMGINV</sequence>